<name>T1GLA1_MEGSC</name>
<evidence type="ECO:0000256" key="1">
    <source>
        <dbReference type="SAM" id="SignalP"/>
    </source>
</evidence>
<protein>
    <recommendedName>
        <fullName evidence="4">Reelin domain-containing protein</fullName>
    </recommendedName>
</protein>
<evidence type="ECO:0000313" key="3">
    <source>
        <dbReference type="Proteomes" id="UP000015102"/>
    </source>
</evidence>
<organism evidence="2 3">
    <name type="scientific">Megaselia scalaris</name>
    <name type="common">Humpbacked fly</name>
    <name type="synonym">Phora scalaris</name>
    <dbReference type="NCBI Taxonomy" id="36166"/>
    <lineage>
        <taxon>Eukaryota</taxon>
        <taxon>Metazoa</taxon>
        <taxon>Ecdysozoa</taxon>
        <taxon>Arthropoda</taxon>
        <taxon>Hexapoda</taxon>
        <taxon>Insecta</taxon>
        <taxon>Pterygota</taxon>
        <taxon>Neoptera</taxon>
        <taxon>Endopterygota</taxon>
        <taxon>Diptera</taxon>
        <taxon>Brachycera</taxon>
        <taxon>Muscomorpha</taxon>
        <taxon>Platypezoidea</taxon>
        <taxon>Phoridae</taxon>
        <taxon>Megaseliini</taxon>
        <taxon>Megaselia</taxon>
    </lineage>
</organism>
<reference evidence="2" key="2">
    <citation type="submission" date="2015-06" db="UniProtKB">
        <authorList>
            <consortium name="EnsemblMetazoa"/>
        </authorList>
    </citation>
    <scope>IDENTIFICATION</scope>
</reference>
<keyword evidence="1" id="KW-0732">Signal</keyword>
<accession>T1GLA1</accession>
<evidence type="ECO:0000313" key="2">
    <source>
        <dbReference type="EnsemblMetazoa" id="MESCA004299-PA"/>
    </source>
</evidence>
<evidence type="ECO:0008006" key="4">
    <source>
        <dbReference type="Google" id="ProtNLM"/>
    </source>
</evidence>
<dbReference type="Proteomes" id="UP000015102">
    <property type="component" value="Unassembled WGS sequence"/>
</dbReference>
<reference evidence="3" key="1">
    <citation type="submission" date="2013-02" db="EMBL/GenBank/DDBJ databases">
        <authorList>
            <person name="Hughes D."/>
        </authorList>
    </citation>
    <scope>NUCLEOTIDE SEQUENCE</scope>
    <source>
        <strain>Durham</strain>
        <strain evidence="3">NC isolate 2 -- Noor lab</strain>
    </source>
</reference>
<dbReference type="HOGENOM" id="CLU_1751813_0_0_1"/>
<dbReference type="EMBL" id="CAQQ02155845">
    <property type="status" value="NOT_ANNOTATED_CDS"/>
    <property type="molecule type" value="Genomic_DNA"/>
</dbReference>
<sequence>MYQLKYFVLLTLFSSIFGQDEYMEKSNLIDCKHKIYFNPIEKQEFLPFSNFIPISSIKSNFLCDDETVLGTNIFYRGSANFVILLSDEPRNYKKGDTAYEIYVGIYTNAAEIRVRPNTYSNMRRVNNFIGTSFRKDLFAPIEIKLFKGI</sequence>
<dbReference type="AlphaFoldDB" id="T1GLA1"/>
<dbReference type="EnsemblMetazoa" id="MESCA004299-RA">
    <property type="protein sequence ID" value="MESCA004299-PA"/>
    <property type="gene ID" value="MESCA004299"/>
</dbReference>
<feature type="chain" id="PRO_5004577490" description="Reelin domain-containing protein" evidence="1">
    <location>
        <begin position="19"/>
        <end position="149"/>
    </location>
</feature>
<proteinExistence type="predicted"/>
<keyword evidence="3" id="KW-1185">Reference proteome</keyword>
<feature type="signal peptide" evidence="1">
    <location>
        <begin position="1"/>
        <end position="18"/>
    </location>
</feature>